<reference evidence="2 3" key="1">
    <citation type="submission" date="2015-08" db="EMBL/GenBank/DDBJ databases">
        <title>Genome sequencing of Penicillium nordicum.</title>
        <authorList>
            <person name="Nguyen H.D."/>
            <person name="Seifert K.A."/>
        </authorList>
    </citation>
    <scope>NUCLEOTIDE SEQUENCE [LARGE SCALE GENOMIC DNA]</scope>
    <source>
        <strain evidence="2 3">DAOMC 185683</strain>
    </source>
</reference>
<protein>
    <submittedName>
        <fullName evidence="2">Uncharacterized protein</fullName>
    </submittedName>
</protein>
<dbReference type="AlphaFoldDB" id="A0A0M8PCH4"/>
<dbReference type="OrthoDB" id="5215911at2759"/>
<sequence length="108" mass="12224">MVVGAFIGIITRTVLFRSDPTLIGHLLIVSIFESSAFCRDDGHHCCFEEIWTRVINDFITSSGALSAFMTVAAINVVVYLISIPFYLKGKEIRTWLHRKDFLRMASII</sequence>
<dbReference type="EMBL" id="LHQQ01000046">
    <property type="protein sequence ID" value="KOS45301.1"/>
    <property type="molecule type" value="Genomic_DNA"/>
</dbReference>
<gene>
    <name evidence="2" type="ORF">ACN38_g3768</name>
</gene>
<evidence type="ECO:0000313" key="2">
    <source>
        <dbReference type="EMBL" id="KOS45301.1"/>
    </source>
</evidence>
<evidence type="ECO:0000313" key="3">
    <source>
        <dbReference type="Proteomes" id="UP000037696"/>
    </source>
</evidence>
<organism evidence="2 3">
    <name type="scientific">Penicillium nordicum</name>
    <dbReference type="NCBI Taxonomy" id="229535"/>
    <lineage>
        <taxon>Eukaryota</taxon>
        <taxon>Fungi</taxon>
        <taxon>Dikarya</taxon>
        <taxon>Ascomycota</taxon>
        <taxon>Pezizomycotina</taxon>
        <taxon>Eurotiomycetes</taxon>
        <taxon>Eurotiomycetidae</taxon>
        <taxon>Eurotiales</taxon>
        <taxon>Aspergillaceae</taxon>
        <taxon>Penicillium</taxon>
    </lineage>
</organism>
<keyword evidence="1" id="KW-1133">Transmembrane helix</keyword>
<feature type="transmembrane region" description="Helical" evidence="1">
    <location>
        <begin position="64"/>
        <end position="87"/>
    </location>
</feature>
<keyword evidence="1" id="KW-0472">Membrane</keyword>
<keyword evidence="3" id="KW-1185">Reference proteome</keyword>
<dbReference type="STRING" id="229535.A0A0M8PCH4"/>
<keyword evidence="1" id="KW-0812">Transmembrane</keyword>
<proteinExistence type="predicted"/>
<accession>A0A0M8PCH4</accession>
<name>A0A0M8PCH4_9EURO</name>
<dbReference type="Proteomes" id="UP000037696">
    <property type="component" value="Unassembled WGS sequence"/>
</dbReference>
<comment type="caution">
    <text evidence="2">The sequence shown here is derived from an EMBL/GenBank/DDBJ whole genome shotgun (WGS) entry which is preliminary data.</text>
</comment>
<evidence type="ECO:0000256" key="1">
    <source>
        <dbReference type="SAM" id="Phobius"/>
    </source>
</evidence>